<dbReference type="GeneID" id="13391132"/>
<dbReference type="GO" id="GO:0005840">
    <property type="term" value="C:ribosome"/>
    <property type="evidence" value="ECO:0007669"/>
    <property type="project" value="UniProtKB-KW"/>
</dbReference>
<accession>E9BC17</accession>
<evidence type="ECO:0000313" key="2">
    <source>
        <dbReference type="Proteomes" id="UP000008980"/>
    </source>
</evidence>
<dbReference type="SUPFAM" id="SSF54236">
    <property type="entry name" value="Ubiquitin-like"/>
    <property type="match status" value="1"/>
</dbReference>
<name>E9BC17_LEIDO</name>
<reference evidence="2" key="2">
    <citation type="submission" date="2011-02" db="EMBL/GenBank/DDBJ databases">
        <title>Whole genome sequencing of Leishmania donovani clinical lines reveals dynamic variation related to drug resistance.</title>
        <authorList>
            <person name="Downing T."/>
            <person name="Imamura H."/>
            <person name="Sanders M."/>
            <person name="Decuypere S."/>
            <person name="Hertz-Fowler C."/>
            <person name="Clark T.G."/>
            <person name="Rijal S."/>
            <person name="Sundar S."/>
            <person name="Quail M.A."/>
            <person name="De Doncker S."/>
            <person name="Maes I."/>
            <person name="Vanaerschot M."/>
            <person name="Stark O."/>
            <person name="Schonian G."/>
            <person name="Dujardin J.C."/>
            <person name="Berriman M."/>
        </authorList>
    </citation>
    <scope>NUCLEOTIDE SEQUENCE [LARGE SCALE GENOMIC DNA]</scope>
    <source>
        <strain evidence="2">BPK282A1</strain>
    </source>
</reference>
<dbReference type="KEGG" id="ldo:LDBPK_141350"/>
<dbReference type="Gene3D" id="3.10.20.90">
    <property type="entry name" value="Phosphatidylinositol 3-kinase Catalytic Subunit, Chain A, domain 1"/>
    <property type="match status" value="1"/>
</dbReference>
<dbReference type="InterPro" id="IPR029071">
    <property type="entry name" value="Ubiquitin-like_domsf"/>
</dbReference>
<organism evidence="1 2">
    <name type="scientific">Leishmania donovani</name>
    <dbReference type="NCBI Taxonomy" id="5661"/>
    <lineage>
        <taxon>Eukaryota</taxon>
        <taxon>Discoba</taxon>
        <taxon>Euglenozoa</taxon>
        <taxon>Kinetoplastea</taxon>
        <taxon>Metakinetoplastina</taxon>
        <taxon>Trypanosomatida</taxon>
        <taxon>Trypanosomatidae</taxon>
        <taxon>Leishmaniinae</taxon>
        <taxon>Leishmania</taxon>
    </lineage>
</organism>
<reference evidence="1 2" key="1">
    <citation type="journal article" date="2011" name="Genome Res.">
        <title>Whole genome sequencing of multiple Leishmania donovani clinical isolates provides insights into population structure and mechanisms of drug resistance.</title>
        <authorList>
            <person name="Downing T."/>
            <person name="Imamura H."/>
            <person name="Decuypere S."/>
            <person name="Clark T.G."/>
            <person name="Coombs G.H."/>
            <person name="Cotton J.A."/>
            <person name="Hilley J.D."/>
            <person name="de Doncker S."/>
            <person name="Maes I."/>
            <person name="Mottram J.C."/>
            <person name="Quail M.A."/>
            <person name="Rijal S."/>
            <person name="Sanders M."/>
            <person name="Schonian G."/>
            <person name="Stark O."/>
            <person name="Sundar S."/>
            <person name="Vanaerschot M."/>
            <person name="Hertz-Fowler C."/>
            <person name="Dujardin J.C."/>
            <person name="Berriman M."/>
        </authorList>
    </citation>
    <scope>NUCLEOTIDE SEQUENCE [LARGE SCALE GENOMIC DNA]</scope>
    <source>
        <strain evidence="1 2">BPK282A1</strain>
    </source>
</reference>
<evidence type="ECO:0000313" key="1">
    <source>
        <dbReference type="EMBL" id="CBZ32793.1"/>
    </source>
</evidence>
<gene>
    <name evidence="1" type="ORF">LDBPK_141350</name>
</gene>
<dbReference type="RefSeq" id="XP_003859502.1">
    <property type="nucleotide sequence ID" value="XM_003859454.1"/>
</dbReference>
<protein>
    <submittedName>
        <fullName evidence="1">Ubiquitin/ribosomal protein S27a, putative</fullName>
    </submittedName>
</protein>
<dbReference type="EMBL" id="FR799601">
    <property type="protein sequence ID" value="CBZ32793.1"/>
    <property type="molecule type" value="Genomic_DNA"/>
</dbReference>
<sequence>MQIFIKNAAGRSVAVRVSAEDTVASLKAQANVTQGNLFFAGMC</sequence>
<dbReference type="Proteomes" id="UP000008980">
    <property type="component" value="Chromosome 14"/>
</dbReference>
<keyword evidence="1" id="KW-0687">Ribonucleoprotein</keyword>
<proteinExistence type="predicted"/>
<dbReference type="AlphaFoldDB" id="E9BC17"/>
<feature type="non-terminal residue" evidence="1">
    <location>
        <position position="43"/>
    </location>
</feature>
<keyword evidence="1" id="KW-0689">Ribosomal protein</keyword>
<dbReference type="VEuPathDB" id="TriTrypDB:LdBPK_141350.1"/>